<feature type="repeat" description="ANK" evidence="3">
    <location>
        <begin position="67"/>
        <end position="89"/>
    </location>
</feature>
<feature type="repeat" description="ANK" evidence="3">
    <location>
        <begin position="176"/>
        <end position="201"/>
    </location>
</feature>
<dbReference type="InterPro" id="IPR002110">
    <property type="entry name" value="Ankyrin_rpt"/>
</dbReference>
<dbReference type="SMART" id="SM00248">
    <property type="entry name" value="ANK"/>
    <property type="match status" value="4"/>
</dbReference>
<protein>
    <submittedName>
        <fullName evidence="4">Transient receptor potential cation channel subfamily A member 1 homolog</fullName>
    </submittedName>
</protein>
<dbReference type="PROSITE" id="PS50297">
    <property type="entry name" value="ANK_REP_REGION"/>
    <property type="match status" value="3"/>
</dbReference>
<dbReference type="AlphaFoldDB" id="A0A6F9DW63"/>
<keyword evidence="2 3" id="KW-0040">ANK repeat</keyword>
<organism evidence="4">
    <name type="scientific">Phallusia mammillata</name>
    <dbReference type="NCBI Taxonomy" id="59560"/>
    <lineage>
        <taxon>Eukaryota</taxon>
        <taxon>Metazoa</taxon>
        <taxon>Chordata</taxon>
        <taxon>Tunicata</taxon>
        <taxon>Ascidiacea</taxon>
        <taxon>Phlebobranchia</taxon>
        <taxon>Ascidiidae</taxon>
        <taxon>Phallusia</taxon>
    </lineage>
</organism>
<feature type="repeat" description="ANK" evidence="3">
    <location>
        <begin position="106"/>
        <end position="138"/>
    </location>
</feature>
<evidence type="ECO:0000256" key="2">
    <source>
        <dbReference type="ARBA" id="ARBA00023043"/>
    </source>
</evidence>
<dbReference type="PROSITE" id="PS50088">
    <property type="entry name" value="ANK_REPEAT"/>
    <property type="match status" value="3"/>
</dbReference>
<dbReference type="InterPro" id="IPR050663">
    <property type="entry name" value="Ankyrin-SOCS_Box"/>
</dbReference>
<dbReference type="SUPFAM" id="SSF48403">
    <property type="entry name" value="Ankyrin repeat"/>
    <property type="match status" value="1"/>
</dbReference>
<dbReference type="GO" id="GO:0045944">
    <property type="term" value="P:positive regulation of transcription by RNA polymerase II"/>
    <property type="evidence" value="ECO:0007669"/>
    <property type="project" value="TreeGrafter"/>
</dbReference>
<reference evidence="4" key="1">
    <citation type="submission" date="2020-04" db="EMBL/GenBank/DDBJ databases">
        <authorList>
            <person name="Neveu A P."/>
        </authorList>
    </citation>
    <scope>NUCLEOTIDE SEQUENCE</scope>
    <source>
        <tissue evidence="4">Whole embryo</tissue>
    </source>
</reference>
<keyword evidence="4" id="KW-0675">Receptor</keyword>
<dbReference type="InterPro" id="IPR036770">
    <property type="entry name" value="Ankyrin_rpt-contain_sf"/>
</dbReference>
<gene>
    <name evidence="4" type="primary">Trpa1-008</name>
</gene>
<evidence type="ECO:0000256" key="1">
    <source>
        <dbReference type="ARBA" id="ARBA00022737"/>
    </source>
</evidence>
<evidence type="ECO:0000256" key="3">
    <source>
        <dbReference type="PROSITE-ProRule" id="PRU00023"/>
    </source>
</evidence>
<sequence>MCKLLVEQGSGVDVCGQNGESVLHMALKEETHNNSEPTGEETSENAINEIVEYLLGQGACVDLVDIEGCTPLHYAALHGNVQSAKLLISGEEPIQKYKTLMKQDRAGKTSLHIASEYGHVGVAKLLIEAGFQSQTDDDGLPCNLQLSTEVAIENEFDVNLGGSLHDKTHLNMKDNIGYTSLHYAAQNKHVEMCKLLVEHGAGNTCC</sequence>
<dbReference type="Pfam" id="PF12796">
    <property type="entry name" value="Ank_2"/>
    <property type="match status" value="1"/>
</dbReference>
<keyword evidence="1" id="KW-0677">Repeat</keyword>
<dbReference type="GO" id="GO:0005634">
    <property type="term" value="C:nucleus"/>
    <property type="evidence" value="ECO:0007669"/>
    <property type="project" value="TreeGrafter"/>
</dbReference>
<name>A0A6F9DW63_9ASCI</name>
<dbReference type="GO" id="GO:0000976">
    <property type="term" value="F:transcription cis-regulatory region binding"/>
    <property type="evidence" value="ECO:0007669"/>
    <property type="project" value="TreeGrafter"/>
</dbReference>
<dbReference type="Pfam" id="PF00023">
    <property type="entry name" value="Ank"/>
    <property type="match status" value="1"/>
</dbReference>
<accession>A0A6F9DW63</accession>
<evidence type="ECO:0000313" key="4">
    <source>
        <dbReference type="EMBL" id="CAB3267278.1"/>
    </source>
</evidence>
<proteinExistence type="evidence at transcript level"/>
<dbReference type="PANTHER" id="PTHR24193:SF121">
    <property type="entry name" value="ADA2A-CONTAINING COMPLEX COMPONENT 3, ISOFORM D"/>
    <property type="match status" value="1"/>
</dbReference>
<dbReference type="EMBL" id="LR791416">
    <property type="protein sequence ID" value="CAB3267278.1"/>
    <property type="molecule type" value="mRNA"/>
</dbReference>
<dbReference type="PANTHER" id="PTHR24193">
    <property type="entry name" value="ANKYRIN REPEAT PROTEIN"/>
    <property type="match status" value="1"/>
</dbReference>
<dbReference type="Gene3D" id="1.25.40.20">
    <property type="entry name" value="Ankyrin repeat-containing domain"/>
    <property type="match status" value="2"/>
</dbReference>